<organism evidence="1 2">
    <name type="scientific">Myotis myotis</name>
    <name type="common">Greater mouse-eared bat</name>
    <name type="synonym">Vespertilio myotis</name>
    <dbReference type="NCBI Taxonomy" id="51298"/>
    <lineage>
        <taxon>Eukaryota</taxon>
        <taxon>Metazoa</taxon>
        <taxon>Chordata</taxon>
        <taxon>Craniata</taxon>
        <taxon>Vertebrata</taxon>
        <taxon>Euteleostomi</taxon>
        <taxon>Mammalia</taxon>
        <taxon>Eutheria</taxon>
        <taxon>Laurasiatheria</taxon>
        <taxon>Chiroptera</taxon>
        <taxon>Yangochiroptera</taxon>
        <taxon>Vespertilionidae</taxon>
        <taxon>Myotis</taxon>
    </lineage>
</organism>
<dbReference type="AlphaFoldDB" id="A0A7J7WVW5"/>
<evidence type="ECO:0000313" key="2">
    <source>
        <dbReference type="Proteomes" id="UP000527355"/>
    </source>
</evidence>
<evidence type="ECO:0000313" key="1">
    <source>
        <dbReference type="EMBL" id="KAF6341472.1"/>
    </source>
</evidence>
<reference evidence="1 2" key="1">
    <citation type="journal article" date="2020" name="Nature">
        <title>Six reference-quality genomes reveal evolution of bat adaptations.</title>
        <authorList>
            <person name="Jebb D."/>
            <person name="Huang Z."/>
            <person name="Pippel M."/>
            <person name="Hughes G.M."/>
            <person name="Lavrichenko K."/>
            <person name="Devanna P."/>
            <person name="Winkler S."/>
            <person name="Jermiin L.S."/>
            <person name="Skirmuntt E.C."/>
            <person name="Katzourakis A."/>
            <person name="Burkitt-Gray L."/>
            <person name="Ray D.A."/>
            <person name="Sullivan K.A.M."/>
            <person name="Roscito J.G."/>
            <person name="Kirilenko B.M."/>
            <person name="Davalos L.M."/>
            <person name="Corthals A.P."/>
            <person name="Power M.L."/>
            <person name="Jones G."/>
            <person name="Ransome R.D."/>
            <person name="Dechmann D.K.N."/>
            <person name="Locatelli A.G."/>
            <person name="Puechmaille S.J."/>
            <person name="Fedrigo O."/>
            <person name="Jarvis E.D."/>
            <person name="Hiller M."/>
            <person name="Vernes S.C."/>
            <person name="Myers E.W."/>
            <person name="Teeling E.C."/>
        </authorList>
    </citation>
    <scope>NUCLEOTIDE SEQUENCE [LARGE SCALE GENOMIC DNA]</scope>
    <source>
        <strain evidence="1">MMyoMyo1</strain>
        <tissue evidence="1">Flight muscle</tissue>
    </source>
</reference>
<proteinExistence type="predicted"/>
<dbReference type="EMBL" id="JABWUV010000007">
    <property type="protein sequence ID" value="KAF6341472.1"/>
    <property type="molecule type" value="Genomic_DNA"/>
</dbReference>
<comment type="caution">
    <text evidence="1">The sequence shown here is derived from an EMBL/GenBank/DDBJ whole genome shotgun (WGS) entry which is preliminary data.</text>
</comment>
<dbReference type="Proteomes" id="UP000527355">
    <property type="component" value="Unassembled WGS sequence"/>
</dbReference>
<sequence>MLNQGFLGRGLLVRTPCLTVSELFFHVCTSLPQLPINHPLSLLRSDTPSFTHFFFVQKCSIYPMLPDCLWNFHAYVNFPCTTRIIYSSSQPMGRNPFGSQTTLSQESPKYILHSRYLHYDS</sequence>
<gene>
    <name evidence="1" type="ORF">mMyoMyo1_011894</name>
</gene>
<name>A0A7J7WVW5_MYOMY</name>
<accession>A0A7J7WVW5</accession>
<keyword evidence="2" id="KW-1185">Reference proteome</keyword>
<protein>
    <submittedName>
        <fullName evidence="1">Uncharacterized protein</fullName>
    </submittedName>
</protein>